<evidence type="ECO:0000256" key="6">
    <source>
        <dbReference type="ARBA" id="ARBA00022723"/>
    </source>
</evidence>
<evidence type="ECO:0000256" key="11">
    <source>
        <dbReference type="ARBA" id="ARBA00047820"/>
    </source>
</evidence>
<evidence type="ECO:0000313" key="12">
    <source>
        <dbReference type="EMBL" id="SMC12325.1"/>
    </source>
</evidence>
<evidence type="ECO:0000256" key="4">
    <source>
        <dbReference type="ARBA" id="ARBA00012146"/>
    </source>
</evidence>
<proteinExistence type="inferred from homology"/>
<keyword evidence="13" id="KW-1185">Reference proteome</keyword>
<dbReference type="Pfam" id="PF13242">
    <property type="entry name" value="Hydrolase_like"/>
    <property type="match status" value="1"/>
</dbReference>
<evidence type="ECO:0000256" key="1">
    <source>
        <dbReference type="ARBA" id="ARBA00001946"/>
    </source>
</evidence>
<name>A0A1X7BRU5_9RHOB</name>
<dbReference type="EC" id="3.6.1.1" evidence="4"/>
<evidence type="ECO:0000256" key="9">
    <source>
        <dbReference type="ARBA" id="ARBA00037258"/>
    </source>
</evidence>
<gene>
    <name evidence="12" type="primary">araL</name>
    <name evidence="12" type="ORF">ROA7745_02149</name>
</gene>
<dbReference type="NCBIfam" id="TIGR01460">
    <property type="entry name" value="HAD-SF-IIA"/>
    <property type="match status" value="1"/>
</dbReference>
<protein>
    <recommendedName>
        <fullName evidence="10">Phospholysine phosphohistidine inorganic pyrophosphate phosphatase</fullName>
        <ecNumber evidence="4">3.6.1.1</ecNumber>
    </recommendedName>
</protein>
<accession>A0A1X7BRU5</accession>
<dbReference type="Pfam" id="PF13344">
    <property type="entry name" value="Hydrolase_6"/>
    <property type="match status" value="1"/>
</dbReference>
<dbReference type="PANTHER" id="PTHR19288">
    <property type="entry name" value="4-NITROPHENYLPHOSPHATASE-RELATED"/>
    <property type="match status" value="1"/>
</dbReference>
<keyword evidence="5" id="KW-0963">Cytoplasm</keyword>
<keyword evidence="8" id="KW-0460">Magnesium</keyword>
<dbReference type="EMBL" id="FWXB01000007">
    <property type="protein sequence ID" value="SMC12325.1"/>
    <property type="molecule type" value="Genomic_DNA"/>
</dbReference>
<evidence type="ECO:0000256" key="7">
    <source>
        <dbReference type="ARBA" id="ARBA00022801"/>
    </source>
</evidence>
<comment type="function">
    <text evidence="9">Phosphatase that hydrolyzes imidodiphosphate, 3-phosphohistidine and 6-phospholysine. Has broad substrate specificity and can also hydrolyze inorganic diphosphate, but with lower efficiency.</text>
</comment>
<evidence type="ECO:0000256" key="8">
    <source>
        <dbReference type="ARBA" id="ARBA00022842"/>
    </source>
</evidence>
<dbReference type="PANTHER" id="PTHR19288:SF44">
    <property type="entry name" value="PHOSPHOLYSINE PHOSPHOHISTIDINE INORGANIC PYROPHOSPHATE PHOSPHATASE"/>
    <property type="match status" value="1"/>
</dbReference>
<dbReference type="InterPro" id="IPR023214">
    <property type="entry name" value="HAD_sf"/>
</dbReference>
<keyword evidence="6" id="KW-0479">Metal-binding</keyword>
<dbReference type="GO" id="GO:0004427">
    <property type="term" value="F:inorganic diphosphate phosphatase activity"/>
    <property type="evidence" value="ECO:0007669"/>
    <property type="project" value="UniProtKB-EC"/>
</dbReference>
<evidence type="ECO:0000313" key="13">
    <source>
        <dbReference type="Proteomes" id="UP000193224"/>
    </source>
</evidence>
<comment type="catalytic activity">
    <reaction evidence="11">
        <text>diphosphate + H2O = 2 phosphate + H(+)</text>
        <dbReference type="Rhea" id="RHEA:24576"/>
        <dbReference type="ChEBI" id="CHEBI:15377"/>
        <dbReference type="ChEBI" id="CHEBI:15378"/>
        <dbReference type="ChEBI" id="CHEBI:33019"/>
        <dbReference type="ChEBI" id="CHEBI:43474"/>
        <dbReference type="EC" id="3.6.1.1"/>
    </reaction>
</comment>
<evidence type="ECO:0000256" key="5">
    <source>
        <dbReference type="ARBA" id="ARBA00022490"/>
    </source>
</evidence>
<dbReference type="RefSeq" id="WP_085800287.1">
    <property type="nucleotide sequence ID" value="NZ_FWXB01000007.1"/>
</dbReference>
<sequence>MIRGILLDLAGVLYDGGRAIDGSVRAVARLTDAGVPLRFVTNSTRAPRRKLLQKLQQMGFRIGPDQLSTPASAACAALTASGRRPHLLIHPDLTEDFADLSEGRAGTSVVIGDAAEYFTYDAMNSAFRALTDGADLLALANNRSFRDADGALSIDIGAYVAALEYASGQKATILGKPARGFFEAALASMGVDAAEAVIIGDDAEADVAGALSAGLGRAVLVRTGKYSKGDEARFTPAPSLVADNLAEAVDLLLPEITSQQ</sequence>
<organism evidence="12 13">
    <name type="scientific">Roseovarius aestuarii</name>
    <dbReference type="NCBI Taxonomy" id="475083"/>
    <lineage>
        <taxon>Bacteria</taxon>
        <taxon>Pseudomonadati</taxon>
        <taxon>Pseudomonadota</taxon>
        <taxon>Alphaproteobacteria</taxon>
        <taxon>Rhodobacterales</taxon>
        <taxon>Roseobacteraceae</taxon>
        <taxon>Roseovarius</taxon>
    </lineage>
</organism>
<dbReference type="AlphaFoldDB" id="A0A1X7BRU5"/>
<comment type="cofactor">
    <cofactor evidence="1">
        <name>Mg(2+)</name>
        <dbReference type="ChEBI" id="CHEBI:18420"/>
    </cofactor>
</comment>
<dbReference type="OrthoDB" id="148966at2"/>
<dbReference type="NCBIfam" id="TIGR01458">
    <property type="entry name" value="HAD-SF-IIA-hyp3"/>
    <property type="match status" value="1"/>
</dbReference>
<dbReference type="InterPro" id="IPR036412">
    <property type="entry name" value="HAD-like_sf"/>
</dbReference>
<dbReference type="Gene3D" id="3.40.50.1000">
    <property type="entry name" value="HAD superfamily/HAD-like"/>
    <property type="match status" value="2"/>
</dbReference>
<evidence type="ECO:0000256" key="2">
    <source>
        <dbReference type="ARBA" id="ARBA00004496"/>
    </source>
</evidence>
<evidence type="ECO:0000256" key="3">
    <source>
        <dbReference type="ARBA" id="ARBA00007958"/>
    </source>
</evidence>
<keyword evidence="7" id="KW-0378">Hydrolase</keyword>
<dbReference type="InterPro" id="IPR006355">
    <property type="entry name" value="LHPP/HDHD2"/>
</dbReference>
<dbReference type="Proteomes" id="UP000193224">
    <property type="component" value="Unassembled WGS sequence"/>
</dbReference>
<comment type="similarity">
    <text evidence="3">Belongs to the HAD-like hydrolase superfamily.</text>
</comment>
<reference evidence="12 13" key="1">
    <citation type="submission" date="2017-03" db="EMBL/GenBank/DDBJ databases">
        <authorList>
            <person name="Afonso C.L."/>
            <person name="Miller P.J."/>
            <person name="Scott M.A."/>
            <person name="Spackman E."/>
            <person name="Goraichik I."/>
            <person name="Dimitrov K.M."/>
            <person name="Suarez D.L."/>
            <person name="Swayne D.E."/>
        </authorList>
    </citation>
    <scope>NUCLEOTIDE SEQUENCE [LARGE SCALE GENOMIC DNA]</scope>
    <source>
        <strain evidence="12 13">CECT 7745</strain>
    </source>
</reference>
<comment type="subcellular location">
    <subcellularLocation>
        <location evidence="2">Cytoplasm</location>
    </subcellularLocation>
</comment>
<dbReference type="InterPro" id="IPR006357">
    <property type="entry name" value="HAD-SF_hydro_IIA"/>
</dbReference>
<dbReference type="SUPFAM" id="SSF56784">
    <property type="entry name" value="HAD-like"/>
    <property type="match status" value="1"/>
</dbReference>
<dbReference type="GO" id="GO:0005829">
    <property type="term" value="C:cytosol"/>
    <property type="evidence" value="ECO:0007669"/>
    <property type="project" value="TreeGrafter"/>
</dbReference>
<evidence type="ECO:0000256" key="10">
    <source>
        <dbReference type="ARBA" id="ARBA00039357"/>
    </source>
</evidence>
<dbReference type="GO" id="GO:0016791">
    <property type="term" value="F:phosphatase activity"/>
    <property type="evidence" value="ECO:0007669"/>
    <property type="project" value="InterPro"/>
</dbReference>
<dbReference type="GO" id="GO:0046872">
    <property type="term" value="F:metal ion binding"/>
    <property type="evidence" value="ECO:0007669"/>
    <property type="project" value="UniProtKB-KW"/>
</dbReference>